<proteinExistence type="inferred from homology"/>
<dbReference type="GO" id="GO:0043130">
    <property type="term" value="F:ubiquitin binding"/>
    <property type="evidence" value="ECO:0007669"/>
    <property type="project" value="TreeGrafter"/>
</dbReference>
<dbReference type="PROSITE" id="PS50294">
    <property type="entry name" value="WD_REPEATS_REGION"/>
    <property type="match status" value="4"/>
</dbReference>
<feature type="repeat" description="WD" evidence="10">
    <location>
        <begin position="888"/>
        <end position="929"/>
    </location>
</feature>
<dbReference type="Pfam" id="PF00400">
    <property type="entry name" value="WD40"/>
    <property type="match status" value="7"/>
</dbReference>
<dbReference type="CDD" id="cd22147">
    <property type="entry name" value="F-box_SpPof1-like"/>
    <property type="match status" value="1"/>
</dbReference>
<dbReference type="SMART" id="SM00256">
    <property type="entry name" value="FBOX"/>
    <property type="match status" value="1"/>
</dbReference>
<dbReference type="PROSITE" id="PS00678">
    <property type="entry name" value="WD_REPEATS_1"/>
    <property type="match status" value="2"/>
</dbReference>
<feature type="region of interest" description="Disordered" evidence="11">
    <location>
        <begin position="559"/>
        <end position="589"/>
    </location>
</feature>
<dbReference type="InterPro" id="IPR001810">
    <property type="entry name" value="F-box_dom"/>
</dbReference>
<evidence type="ECO:0000259" key="12">
    <source>
        <dbReference type="PROSITE" id="PS50181"/>
    </source>
</evidence>
<evidence type="ECO:0000256" key="2">
    <source>
        <dbReference type="ARBA" id="ARBA00007968"/>
    </source>
</evidence>
<dbReference type="InterPro" id="IPR036322">
    <property type="entry name" value="WD40_repeat_dom_sf"/>
</dbReference>
<feature type="compositionally biased region" description="Basic and acidic residues" evidence="11">
    <location>
        <begin position="158"/>
        <end position="176"/>
    </location>
</feature>
<evidence type="ECO:0000256" key="4">
    <source>
        <dbReference type="ARBA" id="ARBA00015819"/>
    </source>
</evidence>
<dbReference type="PROSITE" id="PS50082">
    <property type="entry name" value="WD_REPEATS_2"/>
    <property type="match status" value="6"/>
</dbReference>
<dbReference type="AlphaFoldDB" id="A0A0D2DFD9"/>
<feature type="compositionally biased region" description="Polar residues" evidence="11">
    <location>
        <begin position="579"/>
        <end position="589"/>
    </location>
</feature>
<dbReference type="InterPro" id="IPR036047">
    <property type="entry name" value="F-box-like_dom_sf"/>
</dbReference>
<dbReference type="GO" id="GO:0005737">
    <property type="term" value="C:cytoplasm"/>
    <property type="evidence" value="ECO:0007669"/>
    <property type="project" value="TreeGrafter"/>
</dbReference>
<feature type="region of interest" description="Disordered" evidence="11">
    <location>
        <begin position="149"/>
        <end position="266"/>
    </location>
</feature>
<gene>
    <name evidence="13" type="ORF">PV06_06699</name>
</gene>
<feature type="repeat" description="WD" evidence="10">
    <location>
        <begin position="732"/>
        <end position="771"/>
    </location>
</feature>
<feature type="domain" description="F-box" evidence="12">
    <location>
        <begin position="480"/>
        <end position="527"/>
    </location>
</feature>
<comment type="subunit">
    <text evidence="3">Component of the SCF(sconB) E3 ubiquitin ligase complex.</text>
</comment>
<dbReference type="CDD" id="cd00200">
    <property type="entry name" value="WD40"/>
    <property type="match status" value="1"/>
</dbReference>
<dbReference type="PROSITE" id="PS50181">
    <property type="entry name" value="FBOX"/>
    <property type="match status" value="1"/>
</dbReference>
<dbReference type="InterPro" id="IPR001680">
    <property type="entry name" value="WD40_rpt"/>
</dbReference>
<feature type="repeat" description="WD" evidence="10">
    <location>
        <begin position="930"/>
        <end position="969"/>
    </location>
</feature>
<dbReference type="Proteomes" id="UP000053342">
    <property type="component" value="Unassembled WGS sequence"/>
</dbReference>
<feature type="region of interest" description="Disordered" evidence="11">
    <location>
        <begin position="1"/>
        <end position="44"/>
    </location>
</feature>
<keyword evidence="6 10" id="KW-0853">WD repeat</keyword>
<dbReference type="GO" id="GO:0010992">
    <property type="term" value="P:ubiquitin recycling"/>
    <property type="evidence" value="ECO:0007669"/>
    <property type="project" value="TreeGrafter"/>
</dbReference>
<dbReference type="GO" id="GO:0005634">
    <property type="term" value="C:nucleus"/>
    <property type="evidence" value="ECO:0007669"/>
    <property type="project" value="TreeGrafter"/>
</dbReference>
<dbReference type="Gene3D" id="1.20.1280.50">
    <property type="match status" value="1"/>
</dbReference>
<dbReference type="STRING" id="215243.A0A0D2DFD9"/>
<dbReference type="InterPro" id="IPR020472">
    <property type="entry name" value="WD40_PAC1"/>
</dbReference>
<evidence type="ECO:0000256" key="8">
    <source>
        <dbReference type="ARBA" id="ARBA00030034"/>
    </source>
</evidence>
<feature type="repeat" description="WD" evidence="10">
    <location>
        <begin position="970"/>
        <end position="1008"/>
    </location>
</feature>
<dbReference type="SUPFAM" id="SSF50978">
    <property type="entry name" value="WD40 repeat-like"/>
    <property type="match status" value="1"/>
</dbReference>
<accession>A0A0D2DFD9</accession>
<dbReference type="GeneID" id="27358773"/>
<keyword evidence="7" id="KW-0677">Repeat</keyword>
<sequence length="1114" mass="123705">MMHVSDEEEVMDVDAQEPQRSRHTDMTQNQRPRSRGAPGFPKDVESNALLGQLSFAPATQTTVVTTTTTTTTKFPPFLMRPPRRMQELDLKQYPLAASPTPASLKKIHFEIEGRHTIFSEANDTSIALEQLEREQRMLGDANGRIQTIQTSQPWSETPHNEERLTSFQRQAEKRPASPESISGDEEHAHLQGPAFASSNRGASVQPSNKRERPSMRLLSRPHDLHISNPVTPESIPKPSRHRRVSRERASATRHMSSGLLPSPNMDLQHTFHNTQSFTPRTSQHASMSLDDSAGMTLEETILGRDLRRGSSQDTAVPTPPIDEDGQVPGPRPLSRTALSSVPARLHVAESPSGQDGSLPSPSLSPVTAAATLQHSGYFADIDSNSEVASQQDVMAGMTVRERSLTSLPPSNPTVDHVSQYGQSRLNRFRGRSISDIPAMLDYFEAIPNELKSYVMHQLLRRCPKPTLQVVADAVNPALKCDFLAILPPELGLNILKYLDLKSLCRAAQVSKKWRQLVNGDERAWKELFDADGYTLPEGELQRAITEGWGWQDPVGPAGYEENLSSSSSSKSDNEAIVSLPSSPQGQNRFNGILRRSKRKAATMLSNRNKQLKHMGSSREASIDVTLDWMSQASNAEGPYHAANAALSALPQPNVGLPSLRGLHLYKSLYRRHHLIRKNWMFEETKPQHIAFRAHDTHVVTCLQFDTDKILTGSDDNNINVYETRTGVLKAILTGHEGGVWALQYEGNTLVSGSTDRSVRVWNIAEGRETQVFRGHTSTVRCLQIVTPVKVGESAEGRPIMMPKQPLIITGSRDSTLRVWKLPRADDPVFIQAENETDADDCPYFVRILTGHQHSVRAIAAHADTLVSGSYDCTVRVWKISTGETVHRLQGHTQKVYSVVLDHDRNRCISGSMDNMVRIWDLHTGSLKYTLEGHTSLVGLLDLNCDKLVSAAADSTLRIWDPENGQCKATLSAHTGAITCFKHDGQKVISGSDRTLKLWNIKTGECIKDLLSNLSGVWQVKFNERRCVAAVQRDGLTYIEVSLHCSNLPFKLTILDRFSTMEQPATAFPPITLADALSSTSRGSRPASMMTTWRMEPETYELVCSKGPRRTFQIP</sequence>
<dbReference type="SMART" id="SM00320">
    <property type="entry name" value="WD40"/>
    <property type="match status" value="8"/>
</dbReference>
<dbReference type="RefSeq" id="XP_016261326.1">
    <property type="nucleotide sequence ID" value="XM_016407846.1"/>
</dbReference>
<evidence type="ECO:0000256" key="3">
    <source>
        <dbReference type="ARBA" id="ARBA00011725"/>
    </source>
</evidence>
<comment type="similarity">
    <text evidence="2">Belongs to the WD repeat MET30/SCONB/SCON-2 family.</text>
</comment>
<dbReference type="Gene3D" id="2.130.10.10">
    <property type="entry name" value="YVTN repeat-like/Quinoprotein amine dehydrogenase"/>
    <property type="match status" value="1"/>
</dbReference>
<evidence type="ECO:0000256" key="10">
    <source>
        <dbReference type="PROSITE-ProRule" id="PRU00221"/>
    </source>
</evidence>
<dbReference type="GO" id="GO:0043161">
    <property type="term" value="P:proteasome-mediated ubiquitin-dependent protein catabolic process"/>
    <property type="evidence" value="ECO:0007669"/>
    <property type="project" value="TreeGrafter"/>
</dbReference>
<evidence type="ECO:0000313" key="13">
    <source>
        <dbReference type="EMBL" id="KIW41110.1"/>
    </source>
</evidence>
<evidence type="ECO:0000256" key="11">
    <source>
        <dbReference type="SAM" id="MobiDB-lite"/>
    </source>
</evidence>
<dbReference type="SUPFAM" id="SSF81383">
    <property type="entry name" value="F-box domain"/>
    <property type="match status" value="1"/>
</dbReference>
<evidence type="ECO:0000256" key="6">
    <source>
        <dbReference type="ARBA" id="ARBA00022574"/>
    </source>
</evidence>
<evidence type="ECO:0000256" key="5">
    <source>
        <dbReference type="ARBA" id="ARBA00022490"/>
    </source>
</evidence>
<feature type="compositionally biased region" description="Basic and acidic residues" evidence="11">
    <location>
        <begin position="208"/>
        <end position="225"/>
    </location>
</feature>
<dbReference type="PANTHER" id="PTHR19849:SF0">
    <property type="entry name" value="PHOSPHOLIPASE A-2-ACTIVATING PROTEIN"/>
    <property type="match status" value="1"/>
</dbReference>
<feature type="region of interest" description="Disordered" evidence="11">
    <location>
        <begin position="303"/>
        <end position="336"/>
    </location>
</feature>
<dbReference type="InterPro" id="IPR019775">
    <property type="entry name" value="WD40_repeat_CS"/>
</dbReference>
<comment type="function">
    <text evidence="1">Component of the SCF(sconB) E3 ubiquitin ligase complex involved in the regulation of sulfur metabolite repression, probably by mediating the inactivation or degradation of the metR transcription factor.</text>
</comment>
<organism evidence="13 14">
    <name type="scientific">Exophiala oligosperma</name>
    <dbReference type="NCBI Taxonomy" id="215243"/>
    <lineage>
        <taxon>Eukaryota</taxon>
        <taxon>Fungi</taxon>
        <taxon>Dikarya</taxon>
        <taxon>Ascomycota</taxon>
        <taxon>Pezizomycotina</taxon>
        <taxon>Eurotiomycetes</taxon>
        <taxon>Chaetothyriomycetidae</taxon>
        <taxon>Chaetothyriales</taxon>
        <taxon>Herpotrichiellaceae</taxon>
        <taxon>Exophiala</taxon>
    </lineage>
</organism>
<dbReference type="PANTHER" id="PTHR19849">
    <property type="entry name" value="PHOSPHOLIPASE A-2-ACTIVATING PROTEIN"/>
    <property type="match status" value="1"/>
</dbReference>
<keyword evidence="5" id="KW-0963">Cytoplasm</keyword>
<evidence type="ECO:0000313" key="14">
    <source>
        <dbReference type="Proteomes" id="UP000053342"/>
    </source>
</evidence>
<dbReference type="OrthoDB" id="190105at2759"/>
<feature type="compositionally biased region" description="Acidic residues" evidence="11">
    <location>
        <begin position="1"/>
        <end position="15"/>
    </location>
</feature>
<name>A0A0D2DFD9_9EURO</name>
<reference evidence="13 14" key="1">
    <citation type="submission" date="2015-01" db="EMBL/GenBank/DDBJ databases">
        <title>The Genome Sequence of Exophiala oligosperma CBS72588.</title>
        <authorList>
            <consortium name="The Broad Institute Genomics Platform"/>
            <person name="Cuomo C."/>
            <person name="de Hoog S."/>
            <person name="Gorbushina A."/>
            <person name="Stielow B."/>
            <person name="Teixiera M."/>
            <person name="Abouelleil A."/>
            <person name="Chapman S.B."/>
            <person name="Priest M."/>
            <person name="Young S.K."/>
            <person name="Wortman J."/>
            <person name="Nusbaum C."/>
            <person name="Birren B."/>
        </authorList>
    </citation>
    <scope>NUCLEOTIDE SEQUENCE [LARGE SCALE GENOMIC DNA]</scope>
    <source>
        <strain evidence="13 14">CBS 72588</strain>
    </source>
</reference>
<protein>
    <recommendedName>
        <fullName evidence="4">Probable E3 ubiquitin ligase complex SCF subunit sconB</fullName>
    </recommendedName>
    <alternativeName>
        <fullName evidence="9">Sulfur controller B</fullName>
    </alternativeName>
    <alternativeName>
        <fullName evidence="8">Sulfur metabolite repression control protein B</fullName>
    </alternativeName>
</protein>
<feature type="repeat" description="WD" evidence="10">
    <location>
        <begin position="848"/>
        <end position="887"/>
    </location>
</feature>
<feature type="repeat" description="WD" evidence="10">
    <location>
        <begin position="802"/>
        <end position="821"/>
    </location>
</feature>
<evidence type="ECO:0000256" key="7">
    <source>
        <dbReference type="ARBA" id="ARBA00022737"/>
    </source>
</evidence>
<evidence type="ECO:0000256" key="1">
    <source>
        <dbReference type="ARBA" id="ARBA00002730"/>
    </source>
</evidence>
<feature type="compositionally biased region" description="Polar residues" evidence="11">
    <location>
        <begin position="196"/>
        <end position="207"/>
    </location>
</feature>
<dbReference type="VEuPathDB" id="FungiDB:PV06_06699"/>
<evidence type="ECO:0000256" key="9">
    <source>
        <dbReference type="ARBA" id="ARBA00032113"/>
    </source>
</evidence>
<dbReference type="Pfam" id="PF12937">
    <property type="entry name" value="F-box-like"/>
    <property type="match status" value="1"/>
</dbReference>
<dbReference type="EMBL" id="KN847337">
    <property type="protein sequence ID" value="KIW41110.1"/>
    <property type="molecule type" value="Genomic_DNA"/>
</dbReference>
<dbReference type="InterPro" id="IPR015943">
    <property type="entry name" value="WD40/YVTN_repeat-like_dom_sf"/>
</dbReference>
<keyword evidence="14" id="KW-1185">Reference proteome</keyword>
<dbReference type="PRINTS" id="PR00320">
    <property type="entry name" value="GPROTEINBRPT"/>
</dbReference>